<feature type="domain" description="Peptidase M16 N-terminal" evidence="3">
    <location>
        <begin position="24"/>
        <end position="160"/>
    </location>
</feature>
<dbReference type="GO" id="GO:0008237">
    <property type="term" value="F:metallopeptidase activity"/>
    <property type="evidence" value="ECO:0007669"/>
    <property type="project" value="UniProtKB-KW"/>
</dbReference>
<dbReference type="STRING" id="439228.SAMN06295920_103570"/>
<keyword evidence="6" id="KW-1185">Reference proteome</keyword>
<name>A0A1T5C459_9SPHN</name>
<gene>
    <name evidence="5" type="ORF">SAMN06295920_103570</name>
</gene>
<keyword evidence="2" id="KW-0378">Hydrolase</keyword>
<dbReference type="InterPro" id="IPR050361">
    <property type="entry name" value="MPP/UQCRC_Complex"/>
</dbReference>
<evidence type="ECO:0000259" key="4">
    <source>
        <dbReference type="Pfam" id="PF05193"/>
    </source>
</evidence>
<dbReference type="PANTHER" id="PTHR11851:SF49">
    <property type="entry name" value="MITOCHONDRIAL-PROCESSING PEPTIDASE SUBUNIT ALPHA"/>
    <property type="match status" value="1"/>
</dbReference>
<dbReference type="InterPro" id="IPR011765">
    <property type="entry name" value="Pept_M16_N"/>
</dbReference>
<reference evidence="6" key="1">
    <citation type="submission" date="2017-02" db="EMBL/GenBank/DDBJ databases">
        <authorList>
            <person name="Varghese N."/>
            <person name="Submissions S."/>
        </authorList>
    </citation>
    <scope>NUCLEOTIDE SEQUENCE [LARGE SCALE GENOMIC DNA]</scope>
    <source>
        <strain evidence="6">UM2</strain>
    </source>
</reference>
<dbReference type="SUPFAM" id="SSF63411">
    <property type="entry name" value="LuxS/MPP-like metallohydrolase"/>
    <property type="match status" value="2"/>
</dbReference>
<dbReference type="OrthoDB" id="9811314at2"/>
<comment type="similarity">
    <text evidence="1">Belongs to the peptidase M16 family.</text>
</comment>
<sequence>MSGPHLHRLANGFTIAADPMAGVETIAIGLHVDCGARHEEARTNGLAHLFEHMVFKGAGGRSARAISEAVENVGGYLNAYTSRDQTAFQARLLAEHLDLGIELIGDLIRKPHFDAGDLAREKDVVLQELGEARDLPDDIINDHFHSTAWPGQAFGRPVLGGEETIAAIGVDDLRAWTRKHYRPENMVLAAAGKIDVDRLVALAEEGFGDMEPAPRPVAELAAYRGGTFVERRRLESAHILFGYEGVSYFDPSYYPLLLFSQAAGEGSSSRLFQSIREERGLAYSVGTSVAAWRDTGMLTVYLATARREAQNATDLSRALLRDVAATLTPVELERAKAQIRATILMALESVQGRADRLGFQTLVHGAPIDPATIVARIDACTLDEVRAAGARLLEGPETLATVGPSLKAAA</sequence>
<dbReference type="InterPro" id="IPR011249">
    <property type="entry name" value="Metalloenz_LuxS/M16"/>
</dbReference>
<keyword evidence="2" id="KW-0482">Metalloprotease</keyword>
<dbReference type="RefSeq" id="WP_079647879.1">
    <property type="nucleotide sequence ID" value="NZ_FUYM01000003.1"/>
</dbReference>
<dbReference type="Pfam" id="PF00675">
    <property type="entry name" value="Peptidase_M16"/>
    <property type="match status" value="1"/>
</dbReference>
<evidence type="ECO:0000259" key="3">
    <source>
        <dbReference type="Pfam" id="PF00675"/>
    </source>
</evidence>
<proteinExistence type="inferred from homology"/>
<keyword evidence="2" id="KW-0645">Protease</keyword>
<evidence type="ECO:0000256" key="2">
    <source>
        <dbReference type="ARBA" id="ARBA00023049"/>
    </source>
</evidence>
<evidence type="ECO:0000313" key="5">
    <source>
        <dbReference type="EMBL" id="SKB54161.1"/>
    </source>
</evidence>
<protein>
    <submittedName>
        <fullName evidence="5">Predicted Zn-dependent peptidase</fullName>
    </submittedName>
</protein>
<accession>A0A1T5C459</accession>
<evidence type="ECO:0000256" key="1">
    <source>
        <dbReference type="ARBA" id="ARBA00007261"/>
    </source>
</evidence>
<dbReference type="InterPro" id="IPR007863">
    <property type="entry name" value="Peptidase_M16_C"/>
</dbReference>
<organism evidence="5 6">
    <name type="scientific">Rhizorhabdus histidinilytica</name>
    <dbReference type="NCBI Taxonomy" id="439228"/>
    <lineage>
        <taxon>Bacteria</taxon>
        <taxon>Pseudomonadati</taxon>
        <taxon>Pseudomonadota</taxon>
        <taxon>Alphaproteobacteria</taxon>
        <taxon>Sphingomonadales</taxon>
        <taxon>Sphingomonadaceae</taxon>
        <taxon>Rhizorhabdus</taxon>
    </lineage>
</organism>
<feature type="domain" description="Peptidase M16 C-terminal" evidence="4">
    <location>
        <begin position="169"/>
        <end position="338"/>
    </location>
</feature>
<dbReference type="Pfam" id="PF05193">
    <property type="entry name" value="Peptidase_M16_C"/>
    <property type="match status" value="1"/>
</dbReference>
<dbReference type="EMBL" id="FUYM01000003">
    <property type="protein sequence ID" value="SKB54161.1"/>
    <property type="molecule type" value="Genomic_DNA"/>
</dbReference>
<dbReference type="GO" id="GO:0046872">
    <property type="term" value="F:metal ion binding"/>
    <property type="evidence" value="ECO:0007669"/>
    <property type="project" value="InterPro"/>
</dbReference>
<dbReference type="AlphaFoldDB" id="A0A1T5C459"/>
<evidence type="ECO:0000313" key="6">
    <source>
        <dbReference type="Proteomes" id="UP000189818"/>
    </source>
</evidence>
<dbReference type="Gene3D" id="3.30.830.10">
    <property type="entry name" value="Metalloenzyme, LuxS/M16 peptidase-like"/>
    <property type="match status" value="2"/>
</dbReference>
<dbReference type="PANTHER" id="PTHR11851">
    <property type="entry name" value="METALLOPROTEASE"/>
    <property type="match status" value="1"/>
</dbReference>
<dbReference type="Proteomes" id="UP000189818">
    <property type="component" value="Unassembled WGS sequence"/>
</dbReference>